<gene>
    <name evidence="7" type="ORF">C7435_0814</name>
</gene>
<comment type="cofactor">
    <cofactor evidence="1">
        <name>FAD</name>
        <dbReference type="ChEBI" id="CHEBI:57692"/>
    </cofactor>
</comment>
<dbReference type="RefSeq" id="WP_121210394.1">
    <property type="nucleotide sequence ID" value="NZ_RBIM01000002.1"/>
</dbReference>
<dbReference type="Pfam" id="PF14759">
    <property type="entry name" value="Reductase_C"/>
    <property type="match status" value="1"/>
</dbReference>
<dbReference type="Pfam" id="PF07992">
    <property type="entry name" value="Pyr_redox_2"/>
    <property type="match status" value="1"/>
</dbReference>
<proteinExistence type="predicted"/>
<evidence type="ECO:0000256" key="4">
    <source>
        <dbReference type="ARBA" id="ARBA00023002"/>
    </source>
</evidence>
<accession>A0A495DJS0</accession>
<dbReference type="GO" id="GO:0051213">
    <property type="term" value="F:dioxygenase activity"/>
    <property type="evidence" value="ECO:0007669"/>
    <property type="project" value="UniProtKB-KW"/>
</dbReference>
<feature type="domain" description="FAD/NAD(P)-binding" evidence="5">
    <location>
        <begin position="7"/>
        <end position="311"/>
    </location>
</feature>
<dbReference type="InterPro" id="IPR036188">
    <property type="entry name" value="FAD/NAD-bd_sf"/>
</dbReference>
<comment type="caution">
    <text evidence="7">The sequence shown here is derived from an EMBL/GenBank/DDBJ whole genome shotgun (WGS) entry which is preliminary data.</text>
</comment>
<dbReference type="InterPro" id="IPR050446">
    <property type="entry name" value="FAD-oxidoreductase/Apoptosis"/>
</dbReference>
<keyword evidence="2" id="KW-0285">Flavoprotein</keyword>
<sequence>MSNTDETVVILGAGQAGGQCAASLRRGGFAGRIVLAGDEPHPPYQRPPLSKTYLSGEIDESRLWLQPPETWAEQNVELHLGSEATEIDRDARIVRFADESSETYTHLVLATGSRVRRLPVSGADLDGVRYLRTIADVDALKADFAPGKRIAIIGGGYIGLEAASVAQKCGAEPVVIEAMDRLLARVAVPEVSEFYRTAHETRSVSVRLDSQVAALKAKSGLFSRGKHVQAVKLTSGETIACDSVLVGIGVIPNQELAAASGLATANGICVGAECRTDDPAIFAIGDCAEQHNWLTGTRLRLESVPNALDQAKHAAAAICGAAAPKPEVPWFWSDQFDLKLQTAGLIGQHDTTITRGGDGETPRSFFHLANGVLIAADCINDPQSFMAAKMMILKRAKPDPVALADPEMAMKDVMKAAMAGV</sequence>
<evidence type="ECO:0000259" key="6">
    <source>
        <dbReference type="Pfam" id="PF14759"/>
    </source>
</evidence>
<dbReference type="GO" id="GO:0005737">
    <property type="term" value="C:cytoplasm"/>
    <property type="evidence" value="ECO:0007669"/>
    <property type="project" value="TreeGrafter"/>
</dbReference>
<dbReference type="PANTHER" id="PTHR43557:SF2">
    <property type="entry name" value="RIESKE DOMAIN-CONTAINING PROTEIN-RELATED"/>
    <property type="match status" value="1"/>
</dbReference>
<organism evidence="7 8">
    <name type="scientific">Maricaulis maris</name>
    <dbReference type="NCBI Taxonomy" id="74318"/>
    <lineage>
        <taxon>Bacteria</taxon>
        <taxon>Pseudomonadati</taxon>
        <taxon>Pseudomonadota</taxon>
        <taxon>Alphaproteobacteria</taxon>
        <taxon>Maricaulales</taxon>
        <taxon>Maricaulaceae</taxon>
        <taxon>Maricaulis</taxon>
    </lineage>
</organism>
<dbReference type="GO" id="GO:0016651">
    <property type="term" value="F:oxidoreductase activity, acting on NAD(P)H"/>
    <property type="evidence" value="ECO:0007669"/>
    <property type="project" value="TreeGrafter"/>
</dbReference>
<dbReference type="AlphaFoldDB" id="A0A495DJS0"/>
<dbReference type="InterPro" id="IPR028202">
    <property type="entry name" value="Reductase_C"/>
</dbReference>
<keyword evidence="7" id="KW-0223">Dioxygenase</keyword>
<feature type="domain" description="Reductase C-terminal" evidence="6">
    <location>
        <begin position="330"/>
        <end position="413"/>
    </location>
</feature>
<keyword evidence="4" id="KW-0560">Oxidoreductase</keyword>
<dbReference type="InterPro" id="IPR016156">
    <property type="entry name" value="FAD/NAD-linked_Rdtase_dimer_sf"/>
</dbReference>
<dbReference type="SUPFAM" id="SSF55424">
    <property type="entry name" value="FAD/NAD-linked reductases, dimerisation (C-terminal) domain"/>
    <property type="match status" value="1"/>
</dbReference>
<dbReference type="Gene3D" id="3.50.50.60">
    <property type="entry name" value="FAD/NAD(P)-binding domain"/>
    <property type="match status" value="2"/>
</dbReference>
<evidence type="ECO:0000256" key="2">
    <source>
        <dbReference type="ARBA" id="ARBA00022630"/>
    </source>
</evidence>
<keyword evidence="3" id="KW-0274">FAD</keyword>
<evidence type="ECO:0000313" key="8">
    <source>
        <dbReference type="Proteomes" id="UP000273675"/>
    </source>
</evidence>
<protein>
    <submittedName>
        <fullName evidence="7">3-phenylpropionate/trans-cinnamate dioxygenase ferredoxin reductase subunit</fullName>
    </submittedName>
</protein>
<dbReference type="Gene3D" id="3.30.390.30">
    <property type="match status" value="1"/>
</dbReference>
<dbReference type="OrthoDB" id="9768666at2"/>
<evidence type="ECO:0000259" key="5">
    <source>
        <dbReference type="Pfam" id="PF07992"/>
    </source>
</evidence>
<name>A0A495DJS0_9PROT</name>
<evidence type="ECO:0000313" key="7">
    <source>
        <dbReference type="EMBL" id="RKR02871.1"/>
    </source>
</evidence>
<dbReference type="SUPFAM" id="SSF51905">
    <property type="entry name" value="FAD/NAD(P)-binding domain"/>
    <property type="match status" value="2"/>
</dbReference>
<dbReference type="EMBL" id="RBIM01000002">
    <property type="protein sequence ID" value="RKR02871.1"/>
    <property type="molecule type" value="Genomic_DNA"/>
</dbReference>
<dbReference type="PRINTS" id="PR00368">
    <property type="entry name" value="FADPNR"/>
</dbReference>
<dbReference type="Proteomes" id="UP000273675">
    <property type="component" value="Unassembled WGS sequence"/>
</dbReference>
<dbReference type="PRINTS" id="PR00411">
    <property type="entry name" value="PNDRDTASEI"/>
</dbReference>
<reference evidence="7 8" key="1">
    <citation type="submission" date="2018-10" db="EMBL/GenBank/DDBJ databases">
        <title>Genomic Encyclopedia of Type Strains, Phase IV (KMG-IV): sequencing the most valuable type-strain genomes for metagenomic binning, comparative biology and taxonomic classification.</title>
        <authorList>
            <person name="Goeker M."/>
        </authorList>
    </citation>
    <scope>NUCLEOTIDE SEQUENCE [LARGE SCALE GENOMIC DNA]</scope>
    <source>
        <strain evidence="7 8">DSM 4734</strain>
    </source>
</reference>
<evidence type="ECO:0000256" key="1">
    <source>
        <dbReference type="ARBA" id="ARBA00001974"/>
    </source>
</evidence>
<dbReference type="PANTHER" id="PTHR43557">
    <property type="entry name" value="APOPTOSIS-INDUCING FACTOR 1"/>
    <property type="match status" value="1"/>
</dbReference>
<dbReference type="InterPro" id="IPR023753">
    <property type="entry name" value="FAD/NAD-binding_dom"/>
</dbReference>
<evidence type="ECO:0000256" key="3">
    <source>
        <dbReference type="ARBA" id="ARBA00022827"/>
    </source>
</evidence>